<keyword evidence="3" id="KW-1185">Reference proteome</keyword>
<name>A0ABS9IXJ8_9ACTN</name>
<feature type="signal peptide" evidence="1">
    <location>
        <begin position="1"/>
        <end position="25"/>
    </location>
</feature>
<reference evidence="2 3" key="1">
    <citation type="submission" date="2022-01" db="EMBL/GenBank/DDBJ databases">
        <authorList>
            <person name="Huang Y."/>
        </authorList>
    </citation>
    <scope>NUCLEOTIDE SEQUENCE [LARGE SCALE GENOMIC DNA]</scope>
    <source>
        <strain evidence="2 3">HY366</strain>
    </source>
</reference>
<comment type="caution">
    <text evidence="2">The sequence shown here is derived from an EMBL/GenBank/DDBJ whole genome shotgun (WGS) entry which is preliminary data.</text>
</comment>
<dbReference type="PROSITE" id="PS51257">
    <property type="entry name" value="PROKAR_LIPOPROTEIN"/>
    <property type="match status" value="1"/>
</dbReference>
<dbReference type="RefSeq" id="WP_236999491.1">
    <property type="nucleotide sequence ID" value="NZ_JAKKOR010000013.1"/>
</dbReference>
<keyword evidence="1" id="KW-0732">Signal</keyword>
<gene>
    <name evidence="2" type="ORF">L5G33_17715</name>
</gene>
<organism evidence="2 3">
    <name type="scientific">Gordonia liuliyuniae</name>
    <dbReference type="NCBI Taxonomy" id="2911517"/>
    <lineage>
        <taxon>Bacteria</taxon>
        <taxon>Bacillati</taxon>
        <taxon>Actinomycetota</taxon>
        <taxon>Actinomycetes</taxon>
        <taxon>Mycobacteriales</taxon>
        <taxon>Gordoniaceae</taxon>
        <taxon>Gordonia</taxon>
    </lineage>
</organism>
<evidence type="ECO:0000313" key="2">
    <source>
        <dbReference type="EMBL" id="MCF8590295.1"/>
    </source>
</evidence>
<sequence length="303" mass="32632">MRMGPKRRNGAKRIMSAAVSVIATAVVMTGCATGQDGTPTRTAPQPPAHCTTTECPELPVYSSKQIADSGVTPANASTTVPAYMTEVLDDLDRTWQEWFAELNIESITPGRVLIQPGETFTSECLGKSESVLTSDFPNALFCTLDKQPDGQGVERTGSIVLPVQTFADIWNGRLFGSDGIMLGDFTAATIIAHEYGHNVMYRLADAYGMSESQFPRGNDPELLADCFAGNWAGTVFARKDLSIKEIAQAAVLIFSIGDPLPDQGHGTSIERVQALTRGFTEKLTGHGQPLTCLKNYWPEALGP</sequence>
<dbReference type="InterPro" id="IPR007343">
    <property type="entry name" value="Uncharacterised_pept_Zn_put"/>
</dbReference>
<dbReference type="Pfam" id="PF04228">
    <property type="entry name" value="Zn_peptidase"/>
    <property type="match status" value="1"/>
</dbReference>
<dbReference type="Proteomes" id="UP001200110">
    <property type="component" value="Unassembled WGS sequence"/>
</dbReference>
<accession>A0ABS9IXJ8</accession>
<evidence type="ECO:0000256" key="1">
    <source>
        <dbReference type="SAM" id="SignalP"/>
    </source>
</evidence>
<dbReference type="SUPFAM" id="SSF55486">
    <property type="entry name" value="Metalloproteases ('zincins'), catalytic domain"/>
    <property type="match status" value="1"/>
</dbReference>
<proteinExistence type="predicted"/>
<protein>
    <submittedName>
        <fullName evidence="2">Neutral zinc metallopeptidase</fullName>
    </submittedName>
</protein>
<feature type="chain" id="PRO_5047331795" evidence="1">
    <location>
        <begin position="26"/>
        <end position="303"/>
    </location>
</feature>
<dbReference type="EMBL" id="JAKKOR010000013">
    <property type="protein sequence ID" value="MCF8590295.1"/>
    <property type="molecule type" value="Genomic_DNA"/>
</dbReference>
<evidence type="ECO:0000313" key="3">
    <source>
        <dbReference type="Proteomes" id="UP001200110"/>
    </source>
</evidence>